<keyword evidence="3" id="KW-1185">Reference proteome</keyword>
<dbReference type="InParanoid" id="A0A2K3DBS3"/>
<organism evidence="2 3">
    <name type="scientific">Chlamydomonas reinhardtii</name>
    <name type="common">Chlamydomonas smithii</name>
    <dbReference type="NCBI Taxonomy" id="3055"/>
    <lineage>
        <taxon>Eukaryota</taxon>
        <taxon>Viridiplantae</taxon>
        <taxon>Chlorophyta</taxon>
        <taxon>core chlorophytes</taxon>
        <taxon>Chlorophyceae</taxon>
        <taxon>CS clade</taxon>
        <taxon>Chlamydomonadales</taxon>
        <taxon>Chlamydomonadaceae</taxon>
        <taxon>Chlamydomonas</taxon>
    </lineage>
</organism>
<feature type="compositionally biased region" description="Basic and acidic residues" evidence="1">
    <location>
        <begin position="16"/>
        <end position="27"/>
    </location>
</feature>
<dbReference type="KEGG" id="cre:CHLRE_10g459850v5"/>
<evidence type="ECO:0000313" key="2">
    <source>
        <dbReference type="EMBL" id="PNW77988.1"/>
    </source>
</evidence>
<evidence type="ECO:0000313" key="3">
    <source>
        <dbReference type="Proteomes" id="UP000006906"/>
    </source>
</evidence>
<dbReference type="RefSeq" id="XP_042920527.1">
    <property type="nucleotide sequence ID" value="XM_043067130.1"/>
</dbReference>
<reference evidence="2 3" key="1">
    <citation type="journal article" date="2007" name="Science">
        <title>The Chlamydomonas genome reveals the evolution of key animal and plant functions.</title>
        <authorList>
            <person name="Merchant S.S."/>
            <person name="Prochnik S.E."/>
            <person name="Vallon O."/>
            <person name="Harris E.H."/>
            <person name="Karpowicz S.J."/>
            <person name="Witman G.B."/>
            <person name="Terry A."/>
            <person name="Salamov A."/>
            <person name="Fritz-Laylin L.K."/>
            <person name="Marechal-Drouard L."/>
            <person name="Marshall W.F."/>
            <person name="Qu L.H."/>
            <person name="Nelson D.R."/>
            <person name="Sanderfoot A.A."/>
            <person name="Spalding M.H."/>
            <person name="Kapitonov V.V."/>
            <person name="Ren Q."/>
            <person name="Ferris P."/>
            <person name="Lindquist E."/>
            <person name="Shapiro H."/>
            <person name="Lucas S.M."/>
            <person name="Grimwood J."/>
            <person name="Schmutz J."/>
            <person name="Cardol P."/>
            <person name="Cerutti H."/>
            <person name="Chanfreau G."/>
            <person name="Chen C.L."/>
            <person name="Cognat V."/>
            <person name="Croft M.T."/>
            <person name="Dent R."/>
            <person name="Dutcher S."/>
            <person name="Fernandez E."/>
            <person name="Fukuzawa H."/>
            <person name="Gonzalez-Ballester D."/>
            <person name="Gonzalez-Halphen D."/>
            <person name="Hallmann A."/>
            <person name="Hanikenne M."/>
            <person name="Hippler M."/>
            <person name="Inwood W."/>
            <person name="Jabbari K."/>
            <person name="Kalanon M."/>
            <person name="Kuras R."/>
            <person name="Lefebvre P.A."/>
            <person name="Lemaire S.D."/>
            <person name="Lobanov A.V."/>
            <person name="Lohr M."/>
            <person name="Manuell A."/>
            <person name="Meier I."/>
            <person name="Mets L."/>
            <person name="Mittag M."/>
            <person name="Mittelmeier T."/>
            <person name="Moroney J.V."/>
            <person name="Moseley J."/>
            <person name="Napoli C."/>
            <person name="Nedelcu A.M."/>
            <person name="Niyogi K."/>
            <person name="Novoselov S.V."/>
            <person name="Paulsen I.T."/>
            <person name="Pazour G."/>
            <person name="Purton S."/>
            <person name="Ral J.P."/>
            <person name="Riano-Pachon D.M."/>
            <person name="Riekhof W."/>
            <person name="Rymarquis L."/>
            <person name="Schroda M."/>
            <person name="Stern D."/>
            <person name="Umen J."/>
            <person name="Willows R."/>
            <person name="Wilson N."/>
            <person name="Zimmer S.L."/>
            <person name="Allmer J."/>
            <person name="Balk J."/>
            <person name="Bisova K."/>
            <person name="Chen C.J."/>
            <person name="Elias M."/>
            <person name="Gendler K."/>
            <person name="Hauser C."/>
            <person name="Lamb M.R."/>
            <person name="Ledford H."/>
            <person name="Long J.C."/>
            <person name="Minagawa J."/>
            <person name="Page M.D."/>
            <person name="Pan J."/>
            <person name="Pootakham W."/>
            <person name="Roje S."/>
            <person name="Rose A."/>
            <person name="Stahlberg E."/>
            <person name="Terauchi A.M."/>
            <person name="Yang P."/>
            <person name="Ball S."/>
            <person name="Bowler C."/>
            <person name="Dieckmann C.L."/>
            <person name="Gladyshev V.N."/>
            <person name="Green P."/>
            <person name="Jorgensen R."/>
            <person name="Mayfield S."/>
            <person name="Mueller-Roeber B."/>
            <person name="Rajamani S."/>
            <person name="Sayre R.T."/>
            <person name="Brokstein P."/>
            <person name="Dubchak I."/>
            <person name="Goodstein D."/>
            <person name="Hornick L."/>
            <person name="Huang Y.W."/>
            <person name="Jhaveri J."/>
            <person name="Luo Y."/>
            <person name="Martinez D."/>
            <person name="Ngau W.C."/>
            <person name="Otillar B."/>
            <person name="Poliakov A."/>
            <person name="Porter A."/>
            <person name="Szajkowski L."/>
            <person name="Werner G."/>
            <person name="Zhou K."/>
            <person name="Grigoriev I.V."/>
            <person name="Rokhsar D.S."/>
            <person name="Grossman A.R."/>
        </authorList>
    </citation>
    <scope>NUCLEOTIDE SEQUENCE [LARGE SCALE GENOMIC DNA]</scope>
    <source>
        <strain evidence="3">CC-503</strain>
    </source>
</reference>
<dbReference type="GeneID" id="66055140"/>
<dbReference type="AlphaFoldDB" id="A0A2K3DBS3"/>
<accession>A0A2K3DBS3</accession>
<feature type="region of interest" description="Disordered" evidence="1">
    <location>
        <begin position="1"/>
        <end position="40"/>
    </location>
</feature>
<gene>
    <name evidence="2" type="ORF">CHLRE_10g459850v5</name>
</gene>
<dbReference type="OrthoDB" id="10372565at2759"/>
<evidence type="ECO:0000256" key="1">
    <source>
        <dbReference type="SAM" id="MobiDB-lite"/>
    </source>
</evidence>
<sequence length="83" mass="8926">MSRTSSGSVPEAVDTMMHHPHVDHGLDNKAPATPEKEPARGNGLGLFMWAHQTMFMTLAGMAAVADAATRPVRGFLKAVLKRD</sequence>
<proteinExistence type="predicted"/>
<dbReference type="Gramene" id="PNW77988">
    <property type="protein sequence ID" value="PNW77988"/>
    <property type="gene ID" value="CHLRE_10g459850v5"/>
</dbReference>
<protein>
    <submittedName>
        <fullName evidence="2">Uncharacterized protein</fullName>
    </submittedName>
</protein>
<dbReference type="EMBL" id="CM008971">
    <property type="protein sequence ID" value="PNW77988.1"/>
    <property type="molecule type" value="Genomic_DNA"/>
</dbReference>
<name>A0A2K3DBS3_CHLRE</name>
<dbReference type="Proteomes" id="UP000006906">
    <property type="component" value="Chromosome 10"/>
</dbReference>